<evidence type="ECO:0000313" key="4">
    <source>
        <dbReference type="EMBL" id="GAA4010306.1"/>
    </source>
</evidence>
<dbReference type="PANTHER" id="PTHR24276">
    <property type="entry name" value="POLYSERASE-RELATED"/>
    <property type="match status" value="1"/>
</dbReference>
<comment type="caution">
    <text evidence="4">The sequence shown here is derived from an EMBL/GenBank/DDBJ whole genome shotgun (WGS) entry which is preliminary data.</text>
</comment>
<dbReference type="SUPFAM" id="SSF50494">
    <property type="entry name" value="Trypsin-like serine proteases"/>
    <property type="match status" value="1"/>
</dbReference>
<dbReference type="PRINTS" id="PR00722">
    <property type="entry name" value="CHYMOTRYPSIN"/>
</dbReference>
<organism evidence="4 5">
    <name type="scientific">Allokutzneria multivorans</name>
    <dbReference type="NCBI Taxonomy" id="1142134"/>
    <lineage>
        <taxon>Bacteria</taxon>
        <taxon>Bacillati</taxon>
        <taxon>Actinomycetota</taxon>
        <taxon>Actinomycetes</taxon>
        <taxon>Pseudonocardiales</taxon>
        <taxon>Pseudonocardiaceae</taxon>
        <taxon>Allokutzneria</taxon>
    </lineage>
</organism>
<evidence type="ECO:0000256" key="1">
    <source>
        <dbReference type="ARBA" id="ARBA00007664"/>
    </source>
</evidence>
<dbReference type="InterPro" id="IPR050430">
    <property type="entry name" value="Peptidase_S1"/>
</dbReference>
<dbReference type="PROSITE" id="PS50240">
    <property type="entry name" value="TRYPSIN_DOM"/>
    <property type="match status" value="1"/>
</dbReference>
<keyword evidence="5" id="KW-1185">Reference proteome</keyword>
<dbReference type="InterPro" id="IPR001254">
    <property type="entry name" value="Trypsin_dom"/>
</dbReference>
<evidence type="ECO:0000313" key="5">
    <source>
        <dbReference type="Proteomes" id="UP001501747"/>
    </source>
</evidence>
<dbReference type="InterPro" id="IPR043504">
    <property type="entry name" value="Peptidase_S1_PA_chymotrypsin"/>
</dbReference>
<feature type="domain" description="Peptidase S1" evidence="3">
    <location>
        <begin position="17"/>
        <end position="247"/>
    </location>
</feature>
<dbReference type="Proteomes" id="UP001501747">
    <property type="component" value="Unassembled WGS sequence"/>
</dbReference>
<keyword evidence="2" id="KW-1015">Disulfide bond</keyword>
<dbReference type="Gene3D" id="2.40.10.10">
    <property type="entry name" value="Trypsin-like serine proteases"/>
    <property type="match status" value="1"/>
</dbReference>
<proteinExistence type="inferred from homology"/>
<comment type="similarity">
    <text evidence="1">Belongs to the peptidase S1 family.</text>
</comment>
<dbReference type="InterPro" id="IPR009003">
    <property type="entry name" value="Peptidase_S1_PA"/>
</dbReference>
<evidence type="ECO:0000256" key="2">
    <source>
        <dbReference type="ARBA" id="ARBA00023157"/>
    </source>
</evidence>
<name>A0ABP7SDQ5_9PSEU</name>
<dbReference type="PROSITE" id="PS00134">
    <property type="entry name" value="TRYPSIN_HIS"/>
    <property type="match status" value="1"/>
</dbReference>
<dbReference type="InterPro" id="IPR018114">
    <property type="entry name" value="TRYPSIN_HIS"/>
</dbReference>
<sequence length="266" mass="27250">MLAAALPAVADTPSARIVGGHPSPDRSYAVSIQLTYQGNPNFHLCGGTLISRDAVVTAGHCVEASIGAPPITALHVRIGSRDNTRGFSARVIAAASNAFDPVAMTNDIAVLKLDRHMPLLPALIGHTPTTPGTAVTATGWGRTTPDNTGPTSRMLMQATVSTLPAQACAAGQISAAEMCAQGVQGVGVCGGDSGSGLMQHIGTSRWEVLVGLSSRTGGSAEPPRCGQSPDIYTDVAAHKRWIYTTALALGAQAPRTTAEVPELPGR</sequence>
<evidence type="ECO:0000259" key="3">
    <source>
        <dbReference type="PROSITE" id="PS50240"/>
    </source>
</evidence>
<dbReference type="Pfam" id="PF00089">
    <property type="entry name" value="Trypsin"/>
    <property type="match status" value="1"/>
</dbReference>
<dbReference type="EMBL" id="BAABAL010000012">
    <property type="protein sequence ID" value="GAA4010306.1"/>
    <property type="molecule type" value="Genomic_DNA"/>
</dbReference>
<dbReference type="SMART" id="SM00020">
    <property type="entry name" value="Tryp_SPc"/>
    <property type="match status" value="1"/>
</dbReference>
<gene>
    <name evidence="4" type="ORF">GCM10022247_35590</name>
</gene>
<protein>
    <submittedName>
        <fullName evidence="4">Trypsin-like serine protease</fullName>
    </submittedName>
</protein>
<reference evidence="5" key="1">
    <citation type="journal article" date="2019" name="Int. J. Syst. Evol. Microbiol.">
        <title>The Global Catalogue of Microorganisms (GCM) 10K type strain sequencing project: providing services to taxonomists for standard genome sequencing and annotation.</title>
        <authorList>
            <consortium name="The Broad Institute Genomics Platform"/>
            <consortium name="The Broad Institute Genome Sequencing Center for Infectious Disease"/>
            <person name="Wu L."/>
            <person name="Ma J."/>
        </authorList>
    </citation>
    <scope>NUCLEOTIDE SEQUENCE [LARGE SCALE GENOMIC DNA]</scope>
    <source>
        <strain evidence="5">JCM 17342</strain>
    </source>
</reference>
<dbReference type="PANTHER" id="PTHR24276:SF98">
    <property type="entry name" value="FI18310P1-RELATED"/>
    <property type="match status" value="1"/>
</dbReference>
<dbReference type="InterPro" id="IPR001314">
    <property type="entry name" value="Peptidase_S1A"/>
</dbReference>
<accession>A0ABP7SDQ5</accession>